<reference evidence="3" key="1">
    <citation type="submission" date="2012-06" db="EMBL/GenBank/DDBJ databases">
        <title>The complete genome of Flexibacter litoralis DSM 6794.</title>
        <authorList>
            <person name="Lucas S."/>
            <person name="Copeland A."/>
            <person name="Lapidus A."/>
            <person name="Glavina del Rio T."/>
            <person name="Dalin E."/>
            <person name="Tice H."/>
            <person name="Bruce D."/>
            <person name="Goodwin L."/>
            <person name="Pitluck S."/>
            <person name="Peters L."/>
            <person name="Ovchinnikova G."/>
            <person name="Lu M."/>
            <person name="Kyrpides N."/>
            <person name="Mavromatis K."/>
            <person name="Ivanova N."/>
            <person name="Brettin T."/>
            <person name="Detter J.C."/>
            <person name="Han C."/>
            <person name="Larimer F."/>
            <person name="Land M."/>
            <person name="Hauser L."/>
            <person name="Markowitz V."/>
            <person name="Cheng J.-F."/>
            <person name="Hugenholtz P."/>
            <person name="Woyke T."/>
            <person name="Wu D."/>
            <person name="Spring S."/>
            <person name="Lang E."/>
            <person name="Kopitz M."/>
            <person name="Brambilla E."/>
            <person name="Klenk H.-P."/>
            <person name="Eisen J.A."/>
        </authorList>
    </citation>
    <scope>NUCLEOTIDE SEQUENCE [LARGE SCALE GENOMIC DNA]</scope>
    <source>
        <strain evidence="3">ATCC 23117 / DSM 6794 / NBRC 15988 / NCIMB 1366 / Sio-4</strain>
    </source>
</reference>
<name>I4APU2_BERLS</name>
<dbReference type="PANTHER" id="PTHR36173:SF2">
    <property type="entry name" value="RIBONUCLEASE VAPC16"/>
    <property type="match status" value="1"/>
</dbReference>
<dbReference type="EMBL" id="CP003345">
    <property type="protein sequence ID" value="AFM05977.1"/>
    <property type="molecule type" value="Genomic_DNA"/>
</dbReference>
<protein>
    <recommendedName>
        <fullName evidence="1">PIN domain-containing protein</fullName>
    </recommendedName>
</protein>
<dbReference type="InterPro" id="IPR041705">
    <property type="entry name" value="PIN_Sll0205"/>
</dbReference>
<dbReference type="HOGENOM" id="CLU_129890_0_1_10"/>
<dbReference type="OrthoDB" id="9798990at2"/>
<sequence length="122" mass="14035">MEILLDTHILIWHLTNNPRLSKEKSALIENSAHKKYISIASLWELTIKNSLGKLEIDIPLNKMIPKEIILLDITISNLEVLQKLPFHHKDPFDRIIISQAVSNNLLLMSDDGNFPLYDVELI</sequence>
<evidence type="ECO:0000313" key="2">
    <source>
        <dbReference type="EMBL" id="AFM05977.1"/>
    </source>
</evidence>
<dbReference type="InterPro" id="IPR002716">
    <property type="entry name" value="PIN_dom"/>
</dbReference>
<dbReference type="eggNOG" id="COG3744">
    <property type="taxonomic scope" value="Bacteria"/>
</dbReference>
<dbReference type="Pfam" id="PF01850">
    <property type="entry name" value="PIN"/>
    <property type="match status" value="1"/>
</dbReference>
<keyword evidence="3" id="KW-1185">Reference proteome</keyword>
<proteinExistence type="predicted"/>
<evidence type="ECO:0000313" key="3">
    <source>
        <dbReference type="Proteomes" id="UP000006054"/>
    </source>
</evidence>
<gene>
    <name evidence="2" type="ordered locus">Fleli_3662</name>
</gene>
<dbReference type="InterPro" id="IPR029060">
    <property type="entry name" value="PIN-like_dom_sf"/>
</dbReference>
<evidence type="ECO:0000259" key="1">
    <source>
        <dbReference type="Pfam" id="PF01850"/>
    </source>
</evidence>
<dbReference type="PANTHER" id="PTHR36173">
    <property type="entry name" value="RIBONUCLEASE VAPC16-RELATED"/>
    <property type="match status" value="1"/>
</dbReference>
<dbReference type="PATRIC" id="fig|880071.3.peg.3667"/>
<dbReference type="RefSeq" id="WP_014799401.1">
    <property type="nucleotide sequence ID" value="NC_018018.1"/>
</dbReference>
<dbReference type="Gene3D" id="3.40.50.1010">
    <property type="entry name" value="5'-nuclease"/>
    <property type="match status" value="1"/>
</dbReference>
<dbReference type="Proteomes" id="UP000006054">
    <property type="component" value="Chromosome"/>
</dbReference>
<dbReference type="STRING" id="880071.Fleli_3662"/>
<dbReference type="SUPFAM" id="SSF88723">
    <property type="entry name" value="PIN domain-like"/>
    <property type="match status" value="1"/>
</dbReference>
<dbReference type="KEGG" id="fli:Fleli_3662"/>
<organism evidence="2 3">
    <name type="scientific">Bernardetia litoralis (strain ATCC 23117 / DSM 6794 / NBRC 15988 / NCIMB 1366 / Fx l1 / Sio-4)</name>
    <name type="common">Flexibacter litoralis</name>
    <dbReference type="NCBI Taxonomy" id="880071"/>
    <lineage>
        <taxon>Bacteria</taxon>
        <taxon>Pseudomonadati</taxon>
        <taxon>Bacteroidota</taxon>
        <taxon>Cytophagia</taxon>
        <taxon>Cytophagales</taxon>
        <taxon>Bernardetiaceae</taxon>
        <taxon>Bernardetia</taxon>
    </lineage>
</organism>
<accession>I4APU2</accession>
<feature type="domain" description="PIN" evidence="1">
    <location>
        <begin position="3"/>
        <end position="117"/>
    </location>
</feature>
<dbReference type="AlphaFoldDB" id="I4APU2"/>
<dbReference type="InterPro" id="IPR052919">
    <property type="entry name" value="TA_system_RNase"/>
</dbReference>
<dbReference type="CDD" id="cd09872">
    <property type="entry name" value="PIN_Sll0205-like"/>
    <property type="match status" value="1"/>
</dbReference>